<sequence>MDRQKTRIPAKRKSGGRCGEKNAVPPSANGVSIPVMKV</sequence>
<evidence type="ECO:0000256" key="1">
    <source>
        <dbReference type="SAM" id="MobiDB-lite"/>
    </source>
</evidence>
<accession>A7AZL6</accession>
<gene>
    <name evidence="2" type="ORF">RUMGNA_00738</name>
</gene>
<evidence type="ECO:0000313" key="2">
    <source>
        <dbReference type="EMBL" id="EDN78877.1"/>
    </source>
</evidence>
<evidence type="ECO:0000313" key="3">
    <source>
        <dbReference type="Proteomes" id="UP000004410"/>
    </source>
</evidence>
<dbReference type="PaxDb" id="411470-RUMGNA_00738"/>
<organism evidence="2 3">
    <name type="scientific">Mediterraneibacter gnavus (strain ATCC 29149 / DSM 114966 / JCM 6515 / VPI C7-9)</name>
    <name type="common">Ruminococcus gnavus</name>
    <dbReference type="NCBI Taxonomy" id="411470"/>
    <lineage>
        <taxon>Bacteria</taxon>
        <taxon>Bacillati</taxon>
        <taxon>Bacillota</taxon>
        <taxon>Clostridia</taxon>
        <taxon>Lachnospirales</taxon>
        <taxon>Lachnospiraceae</taxon>
        <taxon>Mediterraneibacter</taxon>
    </lineage>
</organism>
<feature type="region of interest" description="Disordered" evidence="1">
    <location>
        <begin position="1"/>
        <end position="38"/>
    </location>
</feature>
<comment type="caution">
    <text evidence="2">The sequence shown here is derived from an EMBL/GenBank/DDBJ whole genome shotgun (WGS) entry which is preliminary data.</text>
</comment>
<dbReference type="Proteomes" id="UP000004410">
    <property type="component" value="Unassembled WGS sequence"/>
</dbReference>
<reference evidence="2 3" key="1">
    <citation type="submission" date="2007-04" db="EMBL/GenBank/DDBJ databases">
        <authorList>
            <person name="Fulton L."/>
            <person name="Clifton S."/>
            <person name="Fulton B."/>
            <person name="Xu J."/>
            <person name="Minx P."/>
            <person name="Pepin K.H."/>
            <person name="Johnson M."/>
            <person name="Thiruvilangam P."/>
            <person name="Bhonagiri V."/>
            <person name="Nash W.E."/>
            <person name="Mardis E.R."/>
            <person name="Wilson R.K."/>
        </authorList>
    </citation>
    <scope>NUCLEOTIDE SEQUENCE [LARGE SCALE GENOMIC DNA]</scope>
    <source>
        <strain evidence="2 3">ATCC 29149</strain>
    </source>
</reference>
<reference evidence="2 3" key="2">
    <citation type="submission" date="2007-06" db="EMBL/GenBank/DDBJ databases">
        <title>Draft genome sequence of Ruminococcus gnavus (ATCC 29149).</title>
        <authorList>
            <person name="Sudarsanam P."/>
            <person name="Ley R."/>
            <person name="Guruge J."/>
            <person name="Turnbaugh P.J."/>
            <person name="Mahowald M."/>
            <person name="Liep D."/>
            <person name="Gordon J."/>
        </authorList>
    </citation>
    <scope>NUCLEOTIDE SEQUENCE [LARGE SCALE GENOMIC DNA]</scope>
    <source>
        <strain evidence="2 3">ATCC 29149</strain>
    </source>
</reference>
<dbReference type="AlphaFoldDB" id="A7AZL6"/>
<proteinExistence type="predicted"/>
<name>A7AZL6_MEDG7</name>
<feature type="compositionally biased region" description="Basic residues" evidence="1">
    <location>
        <begin position="1"/>
        <end position="15"/>
    </location>
</feature>
<dbReference type="EMBL" id="AAYG02000006">
    <property type="protein sequence ID" value="EDN78877.1"/>
    <property type="molecule type" value="Genomic_DNA"/>
</dbReference>
<protein>
    <submittedName>
        <fullName evidence="2">Uncharacterized protein</fullName>
    </submittedName>
</protein>